<feature type="repeat" description="ANK" evidence="1">
    <location>
        <begin position="83"/>
        <end position="105"/>
    </location>
</feature>
<dbReference type="PANTHER" id="PTHR24177:SF331">
    <property type="entry name" value="PGG DOMAIN-CONTAINING PROTEIN"/>
    <property type="match status" value="1"/>
</dbReference>
<dbReference type="PROSITE" id="PS50297">
    <property type="entry name" value="ANK_REP_REGION"/>
    <property type="match status" value="1"/>
</dbReference>
<keyword evidence="3" id="KW-0812">Transmembrane</keyword>
<dbReference type="InterPro" id="IPR026961">
    <property type="entry name" value="PGG_dom"/>
</dbReference>
<feature type="transmembrane region" description="Helical" evidence="3">
    <location>
        <begin position="542"/>
        <end position="568"/>
    </location>
</feature>
<dbReference type="Pfam" id="PF12796">
    <property type="entry name" value="Ank_2"/>
    <property type="match status" value="1"/>
</dbReference>
<evidence type="ECO:0000313" key="6">
    <source>
        <dbReference type="Proteomes" id="UP001159364"/>
    </source>
</evidence>
<protein>
    <recommendedName>
        <fullName evidence="4">PGG domain-containing protein</fullName>
    </recommendedName>
</protein>
<proteinExistence type="predicted"/>
<keyword evidence="3" id="KW-0472">Membrane</keyword>
<keyword evidence="1" id="KW-0040">ANK repeat</keyword>
<accession>A0AAV8T270</accession>
<evidence type="ECO:0000313" key="5">
    <source>
        <dbReference type="EMBL" id="KAJ8760404.1"/>
    </source>
</evidence>
<gene>
    <name evidence="5" type="ORF">K2173_015071</name>
</gene>
<feature type="region of interest" description="Disordered" evidence="2">
    <location>
        <begin position="329"/>
        <end position="350"/>
    </location>
</feature>
<dbReference type="GO" id="GO:0016020">
    <property type="term" value="C:membrane"/>
    <property type="evidence" value="ECO:0007669"/>
    <property type="project" value="TreeGrafter"/>
</dbReference>
<evidence type="ECO:0000259" key="4">
    <source>
        <dbReference type="Pfam" id="PF13962"/>
    </source>
</evidence>
<dbReference type="InterPro" id="IPR002110">
    <property type="entry name" value="Ankyrin_rpt"/>
</dbReference>
<dbReference type="Gene3D" id="1.25.40.20">
    <property type="entry name" value="Ankyrin repeat-containing domain"/>
    <property type="match status" value="2"/>
</dbReference>
<feature type="compositionally biased region" description="Basic and acidic residues" evidence="2">
    <location>
        <begin position="329"/>
        <end position="343"/>
    </location>
</feature>
<evidence type="ECO:0000256" key="3">
    <source>
        <dbReference type="SAM" id="Phobius"/>
    </source>
</evidence>
<feature type="transmembrane region" description="Helical" evidence="3">
    <location>
        <begin position="508"/>
        <end position="527"/>
    </location>
</feature>
<dbReference type="PROSITE" id="PS50088">
    <property type="entry name" value="ANK_REPEAT"/>
    <property type="match status" value="1"/>
</dbReference>
<keyword evidence="6" id="KW-1185">Reference proteome</keyword>
<dbReference type="Pfam" id="PF13962">
    <property type="entry name" value="PGG"/>
    <property type="match status" value="1"/>
</dbReference>
<dbReference type="SMART" id="SM00248">
    <property type="entry name" value="ANK"/>
    <property type="match status" value="5"/>
</dbReference>
<organism evidence="5 6">
    <name type="scientific">Erythroxylum novogranatense</name>
    <dbReference type="NCBI Taxonomy" id="1862640"/>
    <lineage>
        <taxon>Eukaryota</taxon>
        <taxon>Viridiplantae</taxon>
        <taxon>Streptophyta</taxon>
        <taxon>Embryophyta</taxon>
        <taxon>Tracheophyta</taxon>
        <taxon>Spermatophyta</taxon>
        <taxon>Magnoliopsida</taxon>
        <taxon>eudicotyledons</taxon>
        <taxon>Gunneridae</taxon>
        <taxon>Pentapetalae</taxon>
        <taxon>rosids</taxon>
        <taxon>fabids</taxon>
        <taxon>Malpighiales</taxon>
        <taxon>Erythroxylaceae</taxon>
        <taxon>Erythroxylum</taxon>
    </lineage>
</organism>
<dbReference type="InterPro" id="IPR036770">
    <property type="entry name" value="Ankyrin_rpt-contain_sf"/>
</dbReference>
<dbReference type="PANTHER" id="PTHR24177">
    <property type="entry name" value="CASKIN"/>
    <property type="match status" value="1"/>
</dbReference>
<dbReference type="Proteomes" id="UP001159364">
    <property type="component" value="Linkage Group LG07"/>
</dbReference>
<feature type="transmembrane region" description="Helical" evidence="3">
    <location>
        <begin position="617"/>
        <end position="636"/>
    </location>
</feature>
<feature type="transmembrane region" description="Helical" evidence="3">
    <location>
        <begin position="589"/>
        <end position="611"/>
    </location>
</feature>
<name>A0AAV8T270_9ROSI</name>
<comment type="caution">
    <text evidence="5">The sequence shown here is derived from an EMBL/GenBank/DDBJ whole genome shotgun (WGS) entry which is preliminary data.</text>
</comment>
<dbReference type="EMBL" id="JAIWQS010000007">
    <property type="protein sequence ID" value="KAJ8760404.1"/>
    <property type="molecule type" value="Genomic_DNA"/>
</dbReference>
<reference evidence="5 6" key="1">
    <citation type="submission" date="2021-09" db="EMBL/GenBank/DDBJ databases">
        <title>Genomic insights and catalytic innovation underlie evolution of tropane alkaloids biosynthesis.</title>
        <authorList>
            <person name="Wang Y.-J."/>
            <person name="Tian T."/>
            <person name="Huang J.-P."/>
            <person name="Huang S.-X."/>
        </authorList>
    </citation>
    <scope>NUCLEOTIDE SEQUENCE [LARGE SCALE GENOMIC DNA]</scope>
    <source>
        <strain evidence="5">KIB-2018</strain>
        <tissue evidence="5">Leaf</tissue>
    </source>
</reference>
<dbReference type="SUPFAM" id="SSF48403">
    <property type="entry name" value="Ankyrin repeat"/>
    <property type="match status" value="1"/>
</dbReference>
<evidence type="ECO:0000256" key="1">
    <source>
        <dbReference type="PROSITE-ProRule" id="PRU00023"/>
    </source>
</evidence>
<feature type="domain" description="PGG" evidence="4">
    <location>
        <begin position="499"/>
        <end position="608"/>
    </location>
</feature>
<keyword evidence="3" id="KW-1133">Transmembrane helix</keyword>
<sequence>MGTIPTELGQPYRAILDEKWEVMNAYYKEHTDQVLFPITARRDTALHMAVFSNKKKPVKDLLDILYGFEIHPEEDTLIIQNAFGMTPLHEAATCGNYEAVKLLFKAYPELLYVKNVYGETPLFRAAVFGHTRILDYLAKQPGQIVDNKLLEIHRVRPDTTSILHVAVQGEHLDTALLLLRMDESLGEAMDGRGITALHLLANLPSAFKSSYSKTIFNTFIYHCLPNENDDCTARYLERGQRTPSRFNNFSLRNVMKSIKLAICRSIFGGWPVVDRIRADKRRHDSAFEIAKLLIKKDASLNQAMKVVDYTTEIPAVMYKPLLVREKGPGVDHRIRNEGSEKRENGHHRDHQVLLSPEAPLLTATSRGISEMVLEILNHYPQAVEYHNDRGQNILHVAVMHRRKEIFNLIKSSKIPLSRMYHAIDSKGFTLLHHVADTRHYTEETMPGPALKLQKELKWFERVRELVPSHYIIHSDKVYLKSPKEIFEEKHKEQLLEAQKWTKETSQSCSAVAVLVATVVFAAVYQVPGGTKDGVPVLLHSPYFLFFTIMDMMALASSLTSVVMFLSILTSPFEYEDFLHSIPRKLTFGFTLLFFSVLATMLAFAVTIILDVRSSKNWTTSLIAVAAFLPVSVFAMMQKHLYAAFASTLSGLFKELKKALSFFNPCLSHKRKQH</sequence>
<dbReference type="AlphaFoldDB" id="A0AAV8T270"/>
<evidence type="ECO:0000256" key="2">
    <source>
        <dbReference type="SAM" id="MobiDB-lite"/>
    </source>
</evidence>